<evidence type="ECO:0000313" key="14">
    <source>
        <dbReference type="Proteomes" id="UP001161247"/>
    </source>
</evidence>
<dbReference type="CDD" id="cd05476">
    <property type="entry name" value="pepsin_A_like_plant"/>
    <property type="match status" value="1"/>
</dbReference>
<dbReference type="Pfam" id="PF14543">
    <property type="entry name" value="TAXi_N"/>
    <property type="match status" value="1"/>
</dbReference>
<evidence type="ECO:0000256" key="8">
    <source>
        <dbReference type="ARBA" id="ARBA00022989"/>
    </source>
</evidence>
<evidence type="ECO:0000256" key="10">
    <source>
        <dbReference type="ARBA" id="ARBA00023180"/>
    </source>
</evidence>
<dbReference type="GO" id="GO:0006508">
    <property type="term" value="P:proteolysis"/>
    <property type="evidence" value="ECO:0007669"/>
    <property type="project" value="UniProtKB-KW"/>
</dbReference>
<dbReference type="PROSITE" id="PS51767">
    <property type="entry name" value="PEPTIDASE_A1"/>
    <property type="match status" value="1"/>
</dbReference>
<keyword evidence="6" id="KW-0064">Aspartyl protease</keyword>
<dbReference type="InterPro" id="IPR021109">
    <property type="entry name" value="Peptidase_aspartic_dom_sf"/>
</dbReference>
<keyword evidence="5" id="KW-0732">Signal</keyword>
<dbReference type="Proteomes" id="UP001161247">
    <property type="component" value="Chromosome 5"/>
</dbReference>
<accession>A0AAV1DDN2</accession>
<keyword evidence="10" id="KW-0325">Glycoprotein</keyword>
<comment type="similarity">
    <text evidence="2">Belongs to the peptidase A1 family.</text>
</comment>
<dbReference type="InterPro" id="IPR032861">
    <property type="entry name" value="TAXi_N"/>
</dbReference>
<keyword evidence="14" id="KW-1185">Reference proteome</keyword>
<evidence type="ECO:0000256" key="5">
    <source>
        <dbReference type="ARBA" id="ARBA00022729"/>
    </source>
</evidence>
<feature type="active site" evidence="11">
    <location>
        <position position="322"/>
    </location>
</feature>
<dbReference type="PRINTS" id="PR00792">
    <property type="entry name" value="PEPSIN"/>
</dbReference>
<dbReference type="Gene3D" id="2.40.70.10">
    <property type="entry name" value="Acid Proteases"/>
    <property type="match status" value="2"/>
</dbReference>
<evidence type="ECO:0000256" key="6">
    <source>
        <dbReference type="ARBA" id="ARBA00022750"/>
    </source>
</evidence>
<keyword evidence="3" id="KW-0645">Protease</keyword>
<keyword evidence="8" id="KW-1133">Transmembrane helix</keyword>
<dbReference type="EMBL" id="OX459122">
    <property type="protein sequence ID" value="CAI9104927.1"/>
    <property type="molecule type" value="Genomic_DNA"/>
</dbReference>
<evidence type="ECO:0000259" key="12">
    <source>
        <dbReference type="PROSITE" id="PS51767"/>
    </source>
</evidence>
<evidence type="ECO:0000256" key="9">
    <source>
        <dbReference type="ARBA" id="ARBA00023136"/>
    </source>
</evidence>
<dbReference type="PANTHER" id="PTHR13683">
    <property type="entry name" value="ASPARTYL PROTEASES"/>
    <property type="match status" value="1"/>
</dbReference>
<organism evidence="13 14">
    <name type="scientific">Oldenlandia corymbosa var. corymbosa</name>
    <dbReference type="NCBI Taxonomy" id="529605"/>
    <lineage>
        <taxon>Eukaryota</taxon>
        <taxon>Viridiplantae</taxon>
        <taxon>Streptophyta</taxon>
        <taxon>Embryophyta</taxon>
        <taxon>Tracheophyta</taxon>
        <taxon>Spermatophyta</taxon>
        <taxon>Magnoliopsida</taxon>
        <taxon>eudicotyledons</taxon>
        <taxon>Gunneridae</taxon>
        <taxon>Pentapetalae</taxon>
        <taxon>asterids</taxon>
        <taxon>lamiids</taxon>
        <taxon>Gentianales</taxon>
        <taxon>Rubiaceae</taxon>
        <taxon>Rubioideae</taxon>
        <taxon>Spermacoceae</taxon>
        <taxon>Hedyotis-Oldenlandia complex</taxon>
        <taxon>Oldenlandia</taxon>
    </lineage>
</organism>
<feature type="active site" evidence="11">
    <location>
        <position position="105"/>
    </location>
</feature>
<proteinExistence type="inferred from homology"/>
<name>A0AAV1DDN2_OLDCO</name>
<dbReference type="InterPro" id="IPR033121">
    <property type="entry name" value="PEPTIDASE_A1"/>
</dbReference>
<evidence type="ECO:0000256" key="4">
    <source>
        <dbReference type="ARBA" id="ARBA00022692"/>
    </source>
</evidence>
<dbReference type="AlphaFoldDB" id="A0AAV1DDN2"/>
<feature type="domain" description="Peptidase A1" evidence="12">
    <location>
        <begin position="87"/>
        <end position="441"/>
    </location>
</feature>
<comment type="subcellular location">
    <subcellularLocation>
        <location evidence="1">Membrane</location>
    </subcellularLocation>
</comment>
<sequence>MVMAARYGLVLVLAGFLLPAAVFLCVEGIGMKMQLERAFPTSHGVPLSQLRERDRLRHGRFLQQSSPNGVVDFAVQGTFDPFAVGLYYTKVLLGSPPKEFYVQIDTGSDVLWVGCKSCNGCPTSSGLQISLELFDPSGSPTANLISCSDQRCSLGIESSDSGCSDNNQCGYTFQYGDGSGTSGFYVSDLMHFDTVAGSAVTSNSSASVVFGCSTTQTGDLTKSDRAVDGIFGFGQQSLSVVSQLASQGVTPNAFSHCLSGNNNGGGILVLGQAIEPNIVYTPLVPSEPHYNLNMVSISVNGQSLPIDASVFQTSNNRGTIVDSGTTLAYLAEEAYDPFVNAINEFVLQSVRSFVSRGNQCYLVTSSISETFPQVSLNFAGGVSMILSPQDYLLQQNSINGAAVWCIGFQKIQGQGLTILGDLVLKDKIIVYDLAGQRIGWVNYDCASSINVSTATGCCCDGGILVATGPLFYLISSVEVPFDFISCYYPFLYFSD</sequence>
<reference evidence="13" key="1">
    <citation type="submission" date="2023-03" db="EMBL/GenBank/DDBJ databases">
        <authorList>
            <person name="Julca I."/>
        </authorList>
    </citation>
    <scope>NUCLEOTIDE SEQUENCE</scope>
</reference>
<dbReference type="GO" id="GO:0016020">
    <property type="term" value="C:membrane"/>
    <property type="evidence" value="ECO:0007669"/>
    <property type="project" value="UniProtKB-SubCell"/>
</dbReference>
<keyword evidence="7" id="KW-0378">Hydrolase</keyword>
<dbReference type="InterPro" id="IPR034161">
    <property type="entry name" value="Pepsin-like_plant"/>
</dbReference>
<dbReference type="PANTHER" id="PTHR13683:SF375">
    <property type="entry name" value="PEPTIDASE A1 DOMAIN-CONTAINING PROTEIN"/>
    <property type="match status" value="1"/>
</dbReference>
<dbReference type="InterPro" id="IPR001461">
    <property type="entry name" value="Aspartic_peptidase_A1"/>
</dbReference>
<dbReference type="GO" id="GO:0004190">
    <property type="term" value="F:aspartic-type endopeptidase activity"/>
    <property type="evidence" value="ECO:0007669"/>
    <property type="project" value="UniProtKB-KW"/>
</dbReference>
<evidence type="ECO:0000313" key="13">
    <source>
        <dbReference type="EMBL" id="CAI9104927.1"/>
    </source>
</evidence>
<dbReference type="InterPro" id="IPR032799">
    <property type="entry name" value="TAXi_C"/>
</dbReference>
<evidence type="ECO:0000256" key="11">
    <source>
        <dbReference type="PIRSR" id="PIRSR601461-1"/>
    </source>
</evidence>
<keyword evidence="9" id="KW-0472">Membrane</keyword>
<evidence type="ECO:0000256" key="2">
    <source>
        <dbReference type="ARBA" id="ARBA00007447"/>
    </source>
</evidence>
<evidence type="ECO:0000256" key="3">
    <source>
        <dbReference type="ARBA" id="ARBA00022670"/>
    </source>
</evidence>
<keyword evidence="4" id="KW-0812">Transmembrane</keyword>
<dbReference type="FunFam" id="2.40.70.10:FF:000020">
    <property type="entry name" value="Aspartic proteinase-like protein 2"/>
    <property type="match status" value="1"/>
</dbReference>
<evidence type="ECO:0000256" key="1">
    <source>
        <dbReference type="ARBA" id="ARBA00004370"/>
    </source>
</evidence>
<dbReference type="FunFam" id="2.40.70.10:FF:000018">
    <property type="entry name" value="Aspartic proteinase-like protein 2"/>
    <property type="match status" value="1"/>
</dbReference>
<gene>
    <name evidence="13" type="ORF">OLC1_LOCUS13737</name>
</gene>
<evidence type="ECO:0000256" key="7">
    <source>
        <dbReference type="ARBA" id="ARBA00022801"/>
    </source>
</evidence>
<dbReference type="SUPFAM" id="SSF50630">
    <property type="entry name" value="Acid proteases"/>
    <property type="match status" value="1"/>
</dbReference>
<protein>
    <submittedName>
        <fullName evidence="13">OLC1v1003718C2</fullName>
    </submittedName>
</protein>
<dbReference type="Pfam" id="PF14541">
    <property type="entry name" value="TAXi_C"/>
    <property type="match status" value="1"/>
</dbReference>